<proteinExistence type="predicted"/>
<feature type="non-terminal residue" evidence="1">
    <location>
        <position position="1"/>
    </location>
</feature>
<protein>
    <submittedName>
        <fullName evidence="1">Uncharacterized protein</fullName>
    </submittedName>
</protein>
<comment type="caution">
    <text evidence="1">The sequence shown here is derived from an EMBL/GenBank/DDBJ whole genome shotgun (WGS) entry which is preliminary data.</text>
</comment>
<sequence length="55" mass="6370">VILLQNSFRMKAVQIQHFSSLLRKNKILVEEGKPRRVSKSCCFCCLLVYNSNVKV</sequence>
<evidence type="ECO:0000313" key="2">
    <source>
        <dbReference type="Proteomes" id="UP001476798"/>
    </source>
</evidence>
<name>A0ABV0P052_9TELE</name>
<accession>A0ABV0P052</accession>
<reference evidence="1 2" key="1">
    <citation type="submission" date="2021-06" db="EMBL/GenBank/DDBJ databases">
        <authorList>
            <person name="Palmer J.M."/>
        </authorList>
    </citation>
    <scope>NUCLEOTIDE SEQUENCE [LARGE SCALE GENOMIC DNA]</scope>
    <source>
        <strain evidence="1 2">GA_2019</strain>
        <tissue evidence="1">Muscle</tissue>
    </source>
</reference>
<dbReference type="EMBL" id="JAHRIO010059066">
    <property type="protein sequence ID" value="MEQ2177046.1"/>
    <property type="molecule type" value="Genomic_DNA"/>
</dbReference>
<keyword evidence="2" id="KW-1185">Reference proteome</keyword>
<dbReference type="Proteomes" id="UP001476798">
    <property type="component" value="Unassembled WGS sequence"/>
</dbReference>
<evidence type="ECO:0000313" key="1">
    <source>
        <dbReference type="EMBL" id="MEQ2177046.1"/>
    </source>
</evidence>
<gene>
    <name evidence="1" type="ORF">GOODEAATRI_034497</name>
</gene>
<organism evidence="1 2">
    <name type="scientific">Goodea atripinnis</name>
    <dbReference type="NCBI Taxonomy" id="208336"/>
    <lineage>
        <taxon>Eukaryota</taxon>
        <taxon>Metazoa</taxon>
        <taxon>Chordata</taxon>
        <taxon>Craniata</taxon>
        <taxon>Vertebrata</taxon>
        <taxon>Euteleostomi</taxon>
        <taxon>Actinopterygii</taxon>
        <taxon>Neopterygii</taxon>
        <taxon>Teleostei</taxon>
        <taxon>Neoteleostei</taxon>
        <taxon>Acanthomorphata</taxon>
        <taxon>Ovalentaria</taxon>
        <taxon>Atherinomorphae</taxon>
        <taxon>Cyprinodontiformes</taxon>
        <taxon>Goodeidae</taxon>
        <taxon>Goodea</taxon>
    </lineage>
</organism>